<feature type="compositionally biased region" description="Basic and acidic residues" evidence="1">
    <location>
        <begin position="94"/>
        <end position="115"/>
    </location>
</feature>
<feature type="region of interest" description="Disordered" evidence="1">
    <location>
        <begin position="1"/>
        <end position="115"/>
    </location>
</feature>
<name>U2RV88_9ACTN</name>
<organism evidence="2 3">
    <name type="scientific">Propionibacterium acidifaciens F0233</name>
    <dbReference type="NCBI Taxonomy" id="553198"/>
    <lineage>
        <taxon>Bacteria</taxon>
        <taxon>Bacillati</taxon>
        <taxon>Actinomycetota</taxon>
        <taxon>Actinomycetes</taxon>
        <taxon>Propionibacteriales</taxon>
        <taxon>Propionibacteriaceae</taxon>
        <taxon>Propionibacterium</taxon>
    </lineage>
</organism>
<feature type="compositionally biased region" description="Basic and acidic residues" evidence="1">
    <location>
        <begin position="30"/>
        <end position="46"/>
    </location>
</feature>
<dbReference type="EMBL" id="ACVN02000211">
    <property type="protein sequence ID" value="ERK54557.1"/>
    <property type="molecule type" value="Genomic_DNA"/>
</dbReference>
<keyword evidence="3" id="KW-1185">Reference proteome</keyword>
<gene>
    <name evidence="2" type="ORF">HMPREF0682_1825</name>
</gene>
<sequence length="115" mass="12446">MRLCGGHHRPEQVLAHEVNDSAGRGQTADHGAKRVGAIEEPVRPGREQALTVRRTPAGPCGHCGPDRSRVSSGHLSARKWGRSSPTSQRGRGVPADRDRRPSEHRGGKGRDVLPR</sequence>
<protein>
    <submittedName>
        <fullName evidence="2">Uncharacterized protein</fullName>
    </submittedName>
</protein>
<evidence type="ECO:0000256" key="1">
    <source>
        <dbReference type="SAM" id="MobiDB-lite"/>
    </source>
</evidence>
<dbReference type="Proteomes" id="UP000017052">
    <property type="component" value="Unassembled WGS sequence"/>
</dbReference>
<dbReference type="AlphaFoldDB" id="U2RV88"/>
<proteinExistence type="predicted"/>
<evidence type="ECO:0000313" key="2">
    <source>
        <dbReference type="EMBL" id="ERK54557.1"/>
    </source>
</evidence>
<comment type="caution">
    <text evidence="2">The sequence shown here is derived from an EMBL/GenBank/DDBJ whole genome shotgun (WGS) entry which is preliminary data.</text>
</comment>
<reference evidence="2" key="1">
    <citation type="submission" date="2013-08" db="EMBL/GenBank/DDBJ databases">
        <authorList>
            <person name="Durkin A.S."/>
            <person name="Haft D.R."/>
            <person name="McCorrison J."/>
            <person name="Torralba M."/>
            <person name="Gillis M."/>
            <person name="Haft D.H."/>
            <person name="Methe B."/>
            <person name="Sutton G."/>
            <person name="Nelson K.E."/>
        </authorList>
    </citation>
    <scope>NUCLEOTIDE SEQUENCE [LARGE SCALE GENOMIC DNA]</scope>
    <source>
        <strain evidence="2">F0233</strain>
    </source>
</reference>
<evidence type="ECO:0000313" key="3">
    <source>
        <dbReference type="Proteomes" id="UP000017052"/>
    </source>
</evidence>
<accession>U2RV88</accession>